<evidence type="ECO:0000256" key="1">
    <source>
        <dbReference type="SAM" id="MobiDB-lite"/>
    </source>
</evidence>
<dbReference type="Gene3D" id="3.20.20.370">
    <property type="entry name" value="Glycoside hydrolase/deacetylase"/>
    <property type="match status" value="1"/>
</dbReference>
<keyword evidence="4" id="KW-1185">Reference proteome</keyword>
<dbReference type="InterPro" id="IPR002509">
    <property type="entry name" value="NODB_dom"/>
</dbReference>
<reference evidence="3 4" key="1">
    <citation type="submission" date="2019-04" db="EMBL/GenBank/DDBJ databases">
        <authorList>
            <person name="Poehlein A."/>
            <person name="Bengelsdorf F.R."/>
            <person name="Duerre P."/>
            <person name="Daniel R."/>
        </authorList>
    </citation>
    <scope>NUCLEOTIDE SEQUENCE [LARGE SCALE GENOMIC DNA]</scope>
    <source>
        <strain evidence="3 4">BS-1</strain>
    </source>
</reference>
<keyword evidence="3" id="KW-0624">Polysaccharide degradation</keyword>
<dbReference type="CDD" id="cd10944">
    <property type="entry name" value="CE4_SmPgdA_like"/>
    <property type="match status" value="1"/>
</dbReference>
<dbReference type="InterPro" id="IPR011330">
    <property type="entry name" value="Glyco_hydro/deAcase_b/a-brl"/>
</dbReference>
<keyword evidence="3" id="KW-0119">Carbohydrate metabolism</keyword>
<dbReference type="AlphaFoldDB" id="A0A4Z0XWA0"/>
<dbReference type="InterPro" id="IPR050248">
    <property type="entry name" value="Polysacc_deacetylase_ArnD"/>
</dbReference>
<dbReference type="PROSITE" id="PS51677">
    <property type="entry name" value="NODB"/>
    <property type="match status" value="1"/>
</dbReference>
<dbReference type="EMBL" id="SRMQ01000013">
    <property type="protein sequence ID" value="TGJ75614.1"/>
    <property type="molecule type" value="Genomic_DNA"/>
</dbReference>
<gene>
    <name evidence="3" type="ORF">CAGA_22190</name>
</gene>
<proteinExistence type="predicted"/>
<evidence type="ECO:0000259" key="2">
    <source>
        <dbReference type="PROSITE" id="PS51677"/>
    </source>
</evidence>
<name>A0A4Z0XWA0_9FIRM</name>
<keyword evidence="3" id="KW-0326">Glycosidase</keyword>
<organism evidence="3 4">
    <name type="scientific">Caproiciproducens galactitolivorans</name>
    <dbReference type="NCBI Taxonomy" id="642589"/>
    <lineage>
        <taxon>Bacteria</taxon>
        <taxon>Bacillati</taxon>
        <taxon>Bacillota</taxon>
        <taxon>Clostridia</taxon>
        <taxon>Eubacteriales</taxon>
        <taxon>Acutalibacteraceae</taxon>
        <taxon>Caproiciproducens</taxon>
    </lineage>
</organism>
<feature type="compositionally biased region" description="Low complexity" evidence="1">
    <location>
        <begin position="75"/>
        <end position="84"/>
    </location>
</feature>
<sequence length="318" mass="35219">MIHLASRFFQRKLRSLTIVSAAFVLILVIGAVTFQFRKNMAPCHLAKPVMAAAEMRPIGNAQMNTQSTGSREESTASSSGVSSGKEAPPAYQTMYPDLYAGELVPAAAPKEKTVYLTFDDGPSNLTIPLLNVLDTYHVKATFFVVGHTDRQSLKAMKEIVNRGHAIGVHSYTHQFEQIYASPASFLEDYAKMHDLIKSTTGVDTKIYRYAGGSVNDYNKNTARDIIAEMNRRGYVYYDWNVDSGDAEKGATAKSIYRNVISGVHRYSNSVVLLHNTKFKGNTLKVMAKIIKTLKNESYSFDVLGPSVDSSPYLFCKIP</sequence>
<dbReference type="GO" id="GO:0016798">
    <property type="term" value="F:hydrolase activity, acting on glycosyl bonds"/>
    <property type="evidence" value="ECO:0007669"/>
    <property type="project" value="UniProtKB-KW"/>
</dbReference>
<evidence type="ECO:0000313" key="4">
    <source>
        <dbReference type="Proteomes" id="UP000297714"/>
    </source>
</evidence>
<keyword evidence="3" id="KW-0858">Xylan degradation</keyword>
<comment type="caution">
    <text evidence="3">The sequence shown here is derived from an EMBL/GenBank/DDBJ whole genome shotgun (WGS) entry which is preliminary data.</text>
</comment>
<dbReference type="PANTHER" id="PTHR10587:SF125">
    <property type="entry name" value="POLYSACCHARIDE DEACETYLASE YHEN-RELATED"/>
    <property type="match status" value="1"/>
</dbReference>
<feature type="domain" description="NodB homology" evidence="2">
    <location>
        <begin position="112"/>
        <end position="301"/>
    </location>
</feature>
<keyword evidence="3" id="KW-0378">Hydrolase</keyword>
<dbReference type="GO" id="GO:0016810">
    <property type="term" value="F:hydrolase activity, acting on carbon-nitrogen (but not peptide) bonds"/>
    <property type="evidence" value="ECO:0007669"/>
    <property type="project" value="InterPro"/>
</dbReference>
<accession>A0A4Z0XWA0</accession>
<protein>
    <submittedName>
        <fullName evidence="3">Bifunctional xylanase/deacetylase</fullName>
    </submittedName>
</protein>
<dbReference type="Proteomes" id="UP000297714">
    <property type="component" value="Unassembled WGS sequence"/>
</dbReference>
<dbReference type="PANTHER" id="PTHR10587">
    <property type="entry name" value="GLYCOSYL TRANSFERASE-RELATED"/>
    <property type="match status" value="1"/>
</dbReference>
<dbReference type="SUPFAM" id="SSF88713">
    <property type="entry name" value="Glycoside hydrolase/deacetylase"/>
    <property type="match status" value="1"/>
</dbReference>
<dbReference type="Pfam" id="PF01522">
    <property type="entry name" value="Polysacc_deac_1"/>
    <property type="match status" value="1"/>
</dbReference>
<feature type="region of interest" description="Disordered" evidence="1">
    <location>
        <begin position="62"/>
        <end position="89"/>
    </location>
</feature>
<evidence type="ECO:0000313" key="3">
    <source>
        <dbReference type="EMBL" id="TGJ75614.1"/>
    </source>
</evidence>
<dbReference type="GO" id="GO:0045493">
    <property type="term" value="P:xylan catabolic process"/>
    <property type="evidence" value="ECO:0007669"/>
    <property type="project" value="UniProtKB-KW"/>
</dbReference>